<dbReference type="EMBL" id="JARZFX010000019">
    <property type="protein sequence ID" value="MEC5425747.1"/>
    <property type="molecule type" value="Genomic_DNA"/>
</dbReference>
<dbReference type="Proteomes" id="UP001335737">
    <property type="component" value="Unassembled WGS sequence"/>
</dbReference>
<gene>
    <name evidence="2" type="ORF">QGM71_19955</name>
</gene>
<evidence type="ECO:0000313" key="3">
    <source>
        <dbReference type="Proteomes" id="UP001335737"/>
    </source>
</evidence>
<dbReference type="RefSeq" id="WP_327609339.1">
    <property type="nucleotide sequence ID" value="NZ_JARZFX010000019.1"/>
</dbReference>
<comment type="caution">
    <text evidence="2">The sequence shown here is derived from an EMBL/GenBank/DDBJ whole genome shotgun (WGS) entry which is preliminary data.</text>
</comment>
<keyword evidence="3" id="KW-1185">Reference proteome</keyword>
<dbReference type="Gene3D" id="3.40.630.30">
    <property type="match status" value="1"/>
</dbReference>
<evidence type="ECO:0000313" key="2">
    <source>
        <dbReference type="EMBL" id="MEC5425747.1"/>
    </source>
</evidence>
<name>A0ABU6KMH7_9BACI</name>
<proteinExistence type="predicted"/>
<dbReference type="InterPro" id="IPR051531">
    <property type="entry name" value="N-acetyltransferase"/>
</dbReference>
<evidence type="ECO:0000259" key="1">
    <source>
        <dbReference type="Pfam" id="PF13302"/>
    </source>
</evidence>
<dbReference type="PANTHER" id="PTHR43792">
    <property type="entry name" value="GNAT FAMILY, PUTATIVE (AFU_ORTHOLOGUE AFUA_3G00765)-RELATED-RELATED"/>
    <property type="match status" value="1"/>
</dbReference>
<dbReference type="InterPro" id="IPR016181">
    <property type="entry name" value="Acyl_CoA_acyltransferase"/>
</dbReference>
<feature type="domain" description="N-acetyltransferase" evidence="1">
    <location>
        <begin position="9"/>
        <end position="140"/>
    </location>
</feature>
<dbReference type="InterPro" id="IPR000182">
    <property type="entry name" value="GNAT_dom"/>
</dbReference>
<dbReference type="SUPFAM" id="SSF55729">
    <property type="entry name" value="Acyl-CoA N-acyltransferases (Nat)"/>
    <property type="match status" value="1"/>
</dbReference>
<sequence>MRKVKLVPKQLKYAKEMSFLSSTPEVKDSLGLNEEHTTLEGTIGFIEFIIEQEKLGKQYSRCILNEDEKLIGVITLKEIDKVKRFCHIGTWIGHQYWGKGYNQLAKAEILYTAFNELSLDYVFAGAKVDNIRSQKAQEKLPYITLFVENDFPEEHKKLESQVNSKCFLNVIEKEKFLTWHKKTM</sequence>
<organism evidence="2 3">
    <name type="scientific">Virgibacillus tibetensis</name>
    <dbReference type="NCBI Taxonomy" id="3042313"/>
    <lineage>
        <taxon>Bacteria</taxon>
        <taxon>Bacillati</taxon>
        <taxon>Bacillota</taxon>
        <taxon>Bacilli</taxon>
        <taxon>Bacillales</taxon>
        <taxon>Bacillaceae</taxon>
        <taxon>Virgibacillus</taxon>
    </lineage>
</organism>
<reference evidence="2 3" key="1">
    <citation type="journal article" date="2024" name="Int. J. Syst. Evol. Microbiol.">
        <title>Virgibacillus tibetensis sp. nov., isolated from salt lake on the Tibetan Plateau of China.</title>
        <authorList>
            <person name="Phurbu D."/>
            <person name="Liu Z.-X."/>
            <person name="Wang R."/>
            <person name="Zheng Y.-Y."/>
            <person name="Liu H.-C."/>
            <person name="Zhou Y.-G."/>
            <person name="Yu Y.-J."/>
            <person name="Li A.-H."/>
        </authorList>
    </citation>
    <scope>NUCLEOTIDE SEQUENCE [LARGE SCALE GENOMIC DNA]</scope>
    <source>
        <strain evidence="2 3">C22-A2</strain>
    </source>
</reference>
<protein>
    <submittedName>
        <fullName evidence="2">GNAT family N-acetyltransferase</fullName>
    </submittedName>
</protein>
<dbReference type="PANTHER" id="PTHR43792:SF1">
    <property type="entry name" value="N-ACETYLTRANSFERASE DOMAIN-CONTAINING PROTEIN"/>
    <property type="match status" value="1"/>
</dbReference>
<accession>A0ABU6KMH7</accession>
<dbReference type="Pfam" id="PF13302">
    <property type="entry name" value="Acetyltransf_3"/>
    <property type="match status" value="1"/>
</dbReference>